<name>A0A128EU45_9GAMM</name>
<dbReference type="Gene3D" id="3.30.70.1060">
    <property type="entry name" value="Dimeric alpha+beta barrel"/>
    <property type="match status" value="1"/>
</dbReference>
<dbReference type="Proteomes" id="UP000071641">
    <property type="component" value="Unassembled WGS sequence"/>
</dbReference>
<gene>
    <name evidence="1" type="ORF">GCE9029_00348</name>
</gene>
<dbReference type="STRING" id="1796497.GCE9029_00348"/>
<dbReference type="OrthoDB" id="9807535at2"/>
<dbReference type="InterPro" id="IPR011008">
    <property type="entry name" value="Dimeric_a/b-barrel"/>
</dbReference>
<dbReference type="AlphaFoldDB" id="A0A128EU45"/>
<dbReference type="SUPFAM" id="SSF54909">
    <property type="entry name" value="Dimeric alpha+beta barrel"/>
    <property type="match status" value="1"/>
</dbReference>
<evidence type="ECO:0000313" key="2">
    <source>
        <dbReference type="Proteomes" id="UP000071641"/>
    </source>
</evidence>
<proteinExistence type="predicted"/>
<dbReference type="EMBL" id="FIZX01000001">
    <property type="protein sequence ID" value="CZF77674.1"/>
    <property type="molecule type" value="Genomic_DNA"/>
</dbReference>
<keyword evidence="2" id="KW-1185">Reference proteome</keyword>
<protein>
    <submittedName>
        <fullName evidence="1">Uncharacterized protein</fullName>
    </submittedName>
</protein>
<reference evidence="2" key="1">
    <citation type="submission" date="2016-02" db="EMBL/GenBank/DDBJ databases">
        <authorList>
            <person name="Rodrigo-Torres Lidia"/>
            <person name="Arahal R.David."/>
        </authorList>
    </citation>
    <scope>NUCLEOTIDE SEQUENCE [LARGE SCALE GENOMIC DNA]</scope>
    <source>
        <strain evidence="2">CECT 9029</strain>
    </source>
</reference>
<sequence>MPKYVMTYLGGNPPATPEEGQKHFAEYQTWLKELGSKAVSPANPMKGTICVAPDGSISEGSQIGMSGYTIIEVDTMEEALQAAKACPFLGIGGTMEVSELIEMKF</sequence>
<evidence type="ECO:0000313" key="1">
    <source>
        <dbReference type="EMBL" id="CZF77674.1"/>
    </source>
</evidence>
<dbReference type="RefSeq" id="WP_062660758.1">
    <property type="nucleotide sequence ID" value="NZ_FIZX01000001.1"/>
</dbReference>
<accession>A0A128EU45</accession>
<organism evidence="1 2">
    <name type="scientific">Grimontia celer</name>
    <dbReference type="NCBI Taxonomy" id="1796497"/>
    <lineage>
        <taxon>Bacteria</taxon>
        <taxon>Pseudomonadati</taxon>
        <taxon>Pseudomonadota</taxon>
        <taxon>Gammaproteobacteria</taxon>
        <taxon>Vibrionales</taxon>
        <taxon>Vibrionaceae</taxon>
        <taxon>Grimontia</taxon>
    </lineage>
</organism>